<dbReference type="EMBL" id="JEMA01000320">
    <property type="protein sequence ID" value="KYF71662.1"/>
    <property type="molecule type" value="Genomic_DNA"/>
</dbReference>
<evidence type="ECO:0000313" key="1">
    <source>
        <dbReference type="EMBL" id="KYF71662.1"/>
    </source>
</evidence>
<organism evidence="1 2">
    <name type="scientific">Sorangium cellulosum</name>
    <name type="common">Polyangium cellulosum</name>
    <dbReference type="NCBI Taxonomy" id="56"/>
    <lineage>
        <taxon>Bacteria</taxon>
        <taxon>Pseudomonadati</taxon>
        <taxon>Myxococcota</taxon>
        <taxon>Polyangia</taxon>
        <taxon>Polyangiales</taxon>
        <taxon>Polyangiaceae</taxon>
        <taxon>Sorangium</taxon>
    </lineage>
</organism>
<gene>
    <name evidence="1" type="ORF">BE15_34070</name>
</gene>
<evidence type="ECO:0000313" key="2">
    <source>
        <dbReference type="Proteomes" id="UP000075260"/>
    </source>
</evidence>
<accession>A0A150QV06</accession>
<sequence>MFCMQINVSFEPSDAFCQAVDLVRQKYRRSFGAEVQPSPDCFIVCATDQGLGAGAPKVVACAGITFSSGARLFSEQYIDEPIEQTLSAMERRPVGRDEIVEVGSLASVEHRAGTELIRVVPILAWCLGKRYILCTITANLKLIFDAVGLNFQPIQGADVARLGAGALDRWGSYYERRPQTGFIRLEAIAEMFSRNTGRYRFAALDLRLEEHRRAERYHEAH</sequence>
<dbReference type="AlphaFoldDB" id="A0A150QV06"/>
<protein>
    <recommendedName>
        <fullName evidence="3">Thermostable hemolysin</fullName>
    </recommendedName>
</protein>
<dbReference type="OrthoDB" id="7432757at2"/>
<dbReference type="InterPro" id="IPR022050">
    <property type="entry name" value="T_hemolysin"/>
</dbReference>
<name>A0A150QV06_SORCE</name>
<dbReference type="Proteomes" id="UP000075260">
    <property type="component" value="Unassembled WGS sequence"/>
</dbReference>
<comment type="caution">
    <text evidence="1">The sequence shown here is derived from an EMBL/GenBank/DDBJ whole genome shotgun (WGS) entry which is preliminary data.</text>
</comment>
<evidence type="ECO:0008006" key="3">
    <source>
        <dbReference type="Google" id="ProtNLM"/>
    </source>
</evidence>
<dbReference type="Pfam" id="PF12261">
    <property type="entry name" value="T_hemolysin"/>
    <property type="match status" value="1"/>
</dbReference>
<proteinExistence type="predicted"/>
<reference evidence="1 2" key="1">
    <citation type="submission" date="2014-02" db="EMBL/GenBank/DDBJ databases">
        <title>The small core and large imbalanced accessory genome model reveals a collaborative survival strategy of Sorangium cellulosum strains in nature.</title>
        <authorList>
            <person name="Han K."/>
            <person name="Peng R."/>
            <person name="Blom J."/>
            <person name="Li Y.-Z."/>
        </authorList>
    </citation>
    <scope>NUCLEOTIDE SEQUENCE [LARGE SCALE GENOMIC DNA]</scope>
    <source>
        <strain evidence="1 2">So0008-312</strain>
    </source>
</reference>